<dbReference type="UniPathway" id="UPA00074">
    <property type="reaction ID" value="UER00128"/>
</dbReference>
<comment type="subunit">
    <text evidence="8">Monomer. Part of the FGAM synthase complex composed of 1 PurL, 1 PurQ and 2 PurS subunits.</text>
</comment>
<dbReference type="Gene3D" id="3.30.1330.10">
    <property type="entry name" value="PurM-like, N-terminal domain"/>
    <property type="match status" value="2"/>
</dbReference>
<comment type="caution">
    <text evidence="12">The sequence shown here is derived from an EMBL/GenBank/DDBJ whole genome shotgun (WGS) entry which is preliminary data.</text>
</comment>
<feature type="binding site" evidence="8">
    <location>
        <position position="533"/>
    </location>
    <ligand>
        <name>ATP</name>
        <dbReference type="ChEBI" id="CHEBI:30616"/>
    </ligand>
</feature>
<dbReference type="NCBIfam" id="NF002290">
    <property type="entry name" value="PRK01213.1"/>
    <property type="match status" value="1"/>
</dbReference>
<dbReference type="Pfam" id="PF00586">
    <property type="entry name" value="AIRS"/>
    <property type="match status" value="2"/>
</dbReference>
<reference evidence="12 13" key="1">
    <citation type="submission" date="2019-03" db="EMBL/GenBank/DDBJ databases">
        <title>Genomic Encyclopedia of Type Strains, Phase IV (KMG-IV): sequencing the most valuable type-strain genomes for metagenomic binning, comparative biology and taxonomic classification.</title>
        <authorList>
            <person name="Goeker M."/>
        </authorList>
    </citation>
    <scope>NUCLEOTIDE SEQUENCE [LARGE SCALE GENOMIC DNA]</scope>
    <source>
        <strain evidence="12 13">DSM 24179</strain>
    </source>
</reference>
<dbReference type="Pfam" id="PF02769">
    <property type="entry name" value="AIRS_C"/>
    <property type="match status" value="2"/>
</dbReference>
<dbReference type="InterPro" id="IPR016188">
    <property type="entry name" value="PurM-like_N"/>
</dbReference>
<feature type="binding site" evidence="8">
    <location>
        <position position="115"/>
    </location>
    <ligand>
        <name>substrate</name>
    </ligand>
</feature>
<comment type="pathway">
    <text evidence="8">Purine metabolism; IMP biosynthesis via de novo pathway; 5-amino-1-(5-phospho-D-ribosyl)imidazole from N(2)-formyl-N(1)-(5-phospho-D-ribosyl)glycinamide: step 1/2.</text>
</comment>
<dbReference type="PIRSF" id="PIRSF001587">
    <property type="entry name" value="FGAM_synthase_II"/>
    <property type="match status" value="1"/>
</dbReference>
<evidence type="ECO:0000256" key="6">
    <source>
        <dbReference type="ARBA" id="ARBA00022840"/>
    </source>
</evidence>
<comment type="subcellular location">
    <subcellularLocation>
        <location evidence="8">Cytoplasm</location>
    </subcellularLocation>
</comment>
<feature type="domain" description="PurM-like C-terminal" evidence="10">
    <location>
        <begin position="576"/>
        <end position="712"/>
    </location>
</feature>
<dbReference type="Gene3D" id="3.90.650.10">
    <property type="entry name" value="PurM-like C-terminal domain"/>
    <property type="match status" value="2"/>
</dbReference>
<keyword evidence="7 8" id="KW-0460">Magnesium</keyword>
<dbReference type="Pfam" id="PF18072">
    <property type="entry name" value="FGAR-AT_linker"/>
    <property type="match status" value="1"/>
</dbReference>
<comment type="similarity">
    <text evidence="8">Belongs to the FGAMS family.</text>
</comment>
<evidence type="ECO:0000256" key="1">
    <source>
        <dbReference type="ARBA" id="ARBA00022490"/>
    </source>
</evidence>
<evidence type="ECO:0000256" key="5">
    <source>
        <dbReference type="ARBA" id="ARBA00022755"/>
    </source>
</evidence>
<feature type="binding site" evidence="8">
    <location>
        <position position="534"/>
    </location>
    <ligand>
        <name>Mg(2+)</name>
        <dbReference type="ChEBI" id="CHEBI:18420"/>
        <label>1</label>
    </ligand>
</feature>
<evidence type="ECO:0000256" key="3">
    <source>
        <dbReference type="ARBA" id="ARBA00022723"/>
    </source>
</evidence>
<name>A0A4R2GM28_9BACT</name>
<evidence type="ECO:0000259" key="9">
    <source>
        <dbReference type="Pfam" id="PF00586"/>
    </source>
</evidence>
<dbReference type="InterPro" id="IPR010074">
    <property type="entry name" value="PRibForGlyAmidine_synth_PurL"/>
</dbReference>
<accession>A0A4R2GM28</accession>
<feature type="binding site" evidence="8">
    <location>
        <position position="496"/>
    </location>
    <ligand>
        <name>ATP</name>
        <dbReference type="ChEBI" id="CHEBI:30616"/>
    </ligand>
</feature>
<dbReference type="GO" id="GO:0004642">
    <property type="term" value="F:phosphoribosylformylglycinamidine synthase activity"/>
    <property type="evidence" value="ECO:0007669"/>
    <property type="project" value="UniProtKB-UniRule"/>
</dbReference>
<dbReference type="PANTHER" id="PTHR43555:SF1">
    <property type="entry name" value="PHOSPHORIBOSYLFORMYLGLYCINAMIDINE SYNTHASE SUBUNIT PURL"/>
    <property type="match status" value="1"/>
</dbReference>
<protein>
    <recommendedName>
        <fullName evidence="8">Phosphoribosylformylglycinamidine synthase subunit PurL</fullName>
        <shortName evidence="8">FGAM synthase</shortName>
        <ecNumber evidence="8">6.3.5.3</ecNumber>
    </recommendedName>
    <alternativeName>
        <fullName evidence="8">Formylglycinamide ribonucleotide amidotransferase subunit II</fullName>
        <shortName evidence="8">FGAR amidotransferase II</shortName>
        <shortName evidence="8">FGAR-AT II</shortName>
    </alternativeName>
    <alternativeName>
        <fullName evidence="8">Glutamine amidotransferase PurL</fullName>
    </alternativeName>
    <alternativeName>
        <fullName evidence="8">Phosphoribosylformylglycinamidine synthase subunit II</fullName>
    </alternativeName>
</protein>
<comment type="catalytic activity">
    <reaction evidence="8">
        <text>N(2)-formyl-N(1)-(5-phospho-beta-D-ribosyl)glycinamide + L-glutamine + ATP + H2O = 2-formamido-N(1)-(5-O-phospho-beta-D-ribosyl)acetamidine + L-glutamate + ADP + phosphate + H(+)</text>
        <dbReference type="Rhea" id="RHEA:17129"/>
        <dbReference type="ChEBI" id="CHEBI:15377"/>
        <dbReference type="ChEBI" id="CHEBI:15378"/>
        <dbReference type="ChEBI" id="CHEBI:29985"/>
        <dbReference type="ChEBI" id="CHEBI:30616"/>
        <dbReference type="ChEBI" id="CHEBI:43474"/>
        <dbReference type="ChEBI" id="CHEBI:58359"/>
        <dbReference type="ChEBI" id="CHEBI:147286"/>
        <dbReference type="ChEBI" id="CHEBI:147287"/>
        <dbReference type="ChEBI" id="CHEBI:456216"/>
        <dbReference type="EC" id="6.3.5.3"/>
    </reaction>
</comment>
<feature type="binding site" evidence="8">
    <location>
        <position position="92"/>
    </location>
    <ligand>
        <name>Mg(2+)</name>
        <dbReference type="ChEBI" id="CHEBI:18420"/>
        <label>1</label>
    </ligand>
</feature>
<feature type="binding site" evidence="8">
    <location>
        <position position="116"/>
    </location>
    <ligand>
        <name>Mg(2+)</name>
        <dbReference type="ChEBI" id="CHEBI:18420"/>
        <label>2</label>
    </ligand>
</feature>
<dbReference type="HAMAP" id="MF_00420">
    <property type="entry name" value="PurL_2"/>
    <property type="match status" value="1"/>
</dbReference>
<keyword evidence="4 8" id="KW-0547">Nucleotide-binding</keyword>
<dbReference type="PANTHER" id="PTHR43555">
    <property type="entry name" value="PHOSPHORIBOSYLFORMYLGLYCINAMIDINE SYNTHASE SUBUNIT PURL"/>
    <property type="match status" value="1"/>
</dbReference>
<keyword evidence="5 8" id="KW-0658">Purine biosynthesis</keyword>
<dbReference type="OrthoDB" id="9804441at2"/>
<feature type="domain" description="Phosphoribosylformylglycinamidine synthase linker" evidence="11">
    <location>
        <begin position="11"/>
        <end position="51"/>
    </location>
</feature>
<evidence type="ECO:0000256" key="2">
    <source>
        <dbReference type="ARBA" id="ARBA00022598"/>
    </source>
</evidence>
<dbReference type="InterPro" id="IPR036921">
    <property type="entry name" value="PurM-like_N_sf"/>
</dbReference>
<comment type="caution">
    <text evidence="8">Lacks conserved residue(s) required for the propagation of feature annotation.</text>
</comment>
<feature type="domain" description="PurM-like N-terminal" evidence="9">
    <location>
        <begin position="74"/>
        <end position="188"/>
    </location>
</feature>
<gene>
    <name evidence="8" type="primary">purL</name>
    <name evidence="12" type="ORF">EV194_102203</name>
</gene>
<feature type="domain" description="PurM-like C-terminal" evidence="10">
    <location>
        <begin position="202"/>
        <end position="350"/>
    </location>
</feature>
<keyword evidence="6 8" id="KW-0067">ATP-binding</keyword>
<evidence type="ECO:0000256" key="8">
    <source>
        <dbReference type="HAMAP-Rule" id="MF_00420"/>
    </source>
</evidence>
<dbReference type="CDD" id="cd02204">
    <property type="entry name" value="PurL_repeat2"/>
    <property type="match status" value="1"/>
</dbReference>
<proteinExistence type="inferred from homology"/>
<keyword evidence="2 8" id="KW-0436">Ligase</keyword>
<dbReference type="GO" id="GO:0000287">
    <property type="term" value="F:magnesium ion binding"/>
    <property type="evidence" value="ECO:0007669"/>
    <property type="project" value="UniProtKB-UniRule"/>
</dbReference>
<dbReference type="AlphaFoldDB" id="A0A4R2GM28"/>
<keyword evidence="3 8" id="KW-0479">Metal-binding</keyword>
<dbReference type="SUPFAM" id="SSF56042">
    <property type="entry name" value="PurM C-terminal domain-like"/>
    <property type="match status" value="2"/>
</dbReference>
<comment type="function">
    <text evidence="8">Part of the phosphoribosylformylglycinamidine synthase complex involved in the purines biosynthetic pathway. Catalyzes the ATP-dependent conversion of formylglycinamide ribonucleotide (FGAR) and glutamine to yield formylglycinamidine ribonucleotide (FGAM) and glutamate. The FGAM synthase complex is composed of three subunits. PurQ produces an ammonia molecule by converting glutamine to glutamate. PurL transfers the ammonia molecule to FGAR to form FGAM in an ATP-dependent manner. PurS interacts with PurQ and PurL and is thought to assist in the transfer of the ammonia molecule from PurQ to PurL.</text>
</comment>
<sequence length="741" mass="80652">MSIQETTIHDAESFNLTSEEFAQIKSILGRTPNIIELEIFSILWSEHASYKNSLKWLEILPVKGDGVVVEAGKESAGAIDIGDGQVCVFKVESHNHPCAVQPRLGASTGLRVVTRDIFTMGAKPLAFLDSLRFGNGVRDTARWLFEEVITGLADFEKGFGVPVVGGEVFFCDAFNSSPIVNNMVVGVANKEDLISAVAKGKGNLIAVVGVSTGDDGIDGDAFAADFITDNGVKGLSLDRLKNVEVEKSLYKIIRKLIEKKLAIGVQPIGAQGIAGAVTEMAARGKSGVKVTTANIPLQNPGLSPRDILISETWGRMLVCFEPEHKEQIESIARKAGVEFGVIGEVTDDGLFNLVEDSESLISIPVDYLGLGGKAPIYEPEYELDGKEVVICDLEELPEPDHYPAVVKQMMSSLNLVSKKWLSKKFSKSLRPQAMSSKYPSDASIIEVEHNGKALVATMDCNPGYMTTDAYKGAQIAVAEAARNIVCAGGKPLAVSDCLNFGNPNEPKAYGAFVASVKGIAEACKLFNVPVISGNVSFYNQRSIDGQIVPITPSPIIGMVGLLKDSAKHTTLTFRHKGDMIFLVGRSRNDVNGSEYIRKVHRVNVSLPPYYDPEEERELHQVVSGMIEADLVRSVHDVSNGGLFFTLLECATPLEFGFDITTDAEIRKDAFLFGESQSRVIVSVSAEKQDMFVDYMVEQEFPFSILGHVTKGEVRIDDESYGYVDELKKVFESQLKSWVEGK</sequence>
<feature type="active site" evidence="8">
    <location>
        <position position="47"/>
    </location>
</feature>
<evidence type="ECO:0000259" key="11">
    <source>
        <dbReference type="Pfam" id="PF18072"/>
    </source>
</evidence>
<dbReference type="EC" id="6.3.5.3" evidence="8"/>
<feature type="active site" description="Proton acceptor" evidence="8">
    <location>
        <position position="94"/>
    </location>
</feature>
<dbReference type="Proteomes" id="UP000295221">
    <property type="component" value="Unassembled WGS sequence"/>
</dbReference>
<dbReference type="GO" id="GO:0005737">
    <property type="term" value="C:cytoplasm"/>
    <property type="evidence" value="ECO:0007669"/>
    <property type="project" value="UniProtKB-SubCell"/>
</dbReference>
<evidence type="ECO:0000259" key="10">
    <source>
        <dbReference type="Pfam" id="PF02769"/>
    </source>
</evidence>
<dbReference type="SUPFAM" id="SSF55326">
    <property type="entry name" value="PurM N-terminal domain-like"/>
    <property type="match status" value="2"/>
</dbReference>
<evidence type="ECO:0000313" key="12">
    <source>
        <dbReference type="EMBL" id="TCO09777.1"/>
    </source>
</evidence>
<feature type="binding site" evidence="8">
    <location>
        <position position="90"/>
    </location>
    <ligand>
        <name>ATP</name>
        <dbReference type="ChEBI" id="CHEBI:30616"/>
    </ligand>
</feature>
<organism evidence="12 13">
    <name type="scientific">Natronoflexus pectinivorans</name>
    <dbReference type="NCBI Taxonomy" id="682526"/>
    <lineage>
        <taxon>Bacteria</taxon>
        <taxon>Pseudomonadati</taxon>
        <taxon>Bacteroidota</taxon>
        <taxon>Bacteroidia</taxon>
        <taxon>Marinilabiliales</taxon>
        <taxon>Marinilabiliaceae</taxon>
        <taxon>Natronoflexus</taxon>
    </lineage>
</organism>
<keyword evidence="1 8" id="KW-0963">Cytoplasm</keyword>
<dbReference type="InterPro" id="IPR041609">
    <property type="entry name" value="PurL_linker"/>
</dbReference>
<dbReference type="GO" id="GO:0005524">
    <property type="term" value="F:ATP binding"/>
    <property type="evidence" value="ECO:0007669"/>
    <property type="project" value="UniProtKB-UniRule"/>
</dbReference>
<keyword evidence="13" id="KW-1185">Reference proteome</keyword>
<dbReference type="InterPro" id="IPR036676">
    <property type="entry name" value="PurM-like_C_sf"/>
</dbReference>
<evidence type="ECO:0000313" key="13">
    <source>
        <dbReference type="Proteomes" id="UP000295221"/>
    </source>
</evidence>
<dbReference type="GO" id="GO:0006189">
    <property type="term" value="P:'de novo' IMP biosynthetic process"/>
    <property type="evidence" value="ECO:0007669"/>
    <property type="project" value="UniProtKB-UniRule"/>
</dbReference>
<feature type="domain" description="PurM-like N-terminal" evidence="9">
    <location>
        <begin position="440"/>
        <end position="560"/>
    </location>
</feature>
<dbReference type="RefSeq" id="WP_132432566.1">
    <property type="nucleotide sequence ID" value="NZ_SLWK01000002.1"/>
</dbReference>
<evidence type="ECO:0000256" key="4">
    <source>
        <dbReference type="ARBA" id="ARBA00022741"/>
    </source>
</evidence>
<dbReference type="EMBL" id="SLWK01000002">
    <property type="protein sequence ID" value="TCO09777.1"/>
    <property type="molecule type" value="Genomic_DNA"/>
</dbReference>
<evidence type="ECO:0000256" key="7">
    <source>
        <dbReference type="ARBA" id="ARBA00022842"/>
    </source>
</evidence>
<dbReference type="InterPro" id="IPR010918">
    <property type="entry name" value="PurM-like_C_dom"/>
</dbReference>
<feature type="binding site" evidence="8">
    <location>
        <begin position="93"/>
        <end position="96"/>
    </location>
    <ligand>
        <name>substrate</name>
    </ligand>
</feature>
<dbReference type="NCBIfam" id="TIGR01736">
    <property type="entry name" value="FGAM_synth_II"/>
    <property type="match status" value="1"/>
</dbReference>
<feature type="binding site" evidence="8">
    <location>
        <position position="50"/>
    </location>
    <ligand>
        <name>ATP</name>
        <dbReference type="ChEBI" id="CHEBI:30616"/>
    </ligand>
</feature>
<feature type="binding site" evidence="8">
    <location>
        <position position="536"/>
    </location>
    <ligand>
        <name>substrate</name>
    </ligand>
</feature>